<name>A0A930VIF5_9ACTN</name>
<evidence type="ECO:0000313" key="3">
    <source>
        <dbReference type="Proteomes" id="UP000660668"/>
    </source>
</evidence>
<feature type="transmembrane region" description="Helical" evidence="1">
    <location>
        <begin position="96"/>
        <end position="114"/>
    </location>
</feature>
<keyword evidence="1" id="KW-1133">Transmembrane helix</keyword>
<feature type="transmembrane region" description="Helical" evidence="1">
    <location>
        <begin position="48"/>
        <end position="67"/>
    </location>
</feature>
<feature type="transmembrane region" description="Helical" evidence="1">
    <location>
        <begin position="164"/>
        <end position="185"/>
    </location>
</feature>
<feature type="transmembrane region" description="Helical" evidence="1">
    <location>
        <begin position="314"/>
        <end position="335"/>
    </location>
</feature>
<reference evidence="2" key="1">
    <citation type="submission" date="2020-11" db="EMBL/GenBank/DDBJ databases">
        <title>Nocardioides cynanchi sp. nov., isolated from soil of rhizosphere of Cynanchum wilfordii.</title>
        <authorList>
            <person name="Lee J.-S."/>
            <person name="Suh M.K."/>
            <person name="Kim J.-S."/>
        </authorList>
    </citation>
    <scope>NUCLEOTIDE SEQUENCE</scope>
    <source>
        <strain evidence="2">KCTC 19276</strain>
    </source>
</reference>
<accession>A0A930VIF5</accession>
<evidence type="ECO:0000256" key="1">
    <source>
        <dbReference type="SAM" id="Phobius"/>
    </source>
</evidence>
<feature type="transmembrane region" description="Helical" evidence="1">
    <location>
        <begin position="126"/>
        <end position="144"/>
    </location>
</feature>
<organism evidence="2 3">
    <name type="scientific">Nocardioides agariphilus</name>
    <dbReference type="NCBI Taxonomy" id="433664"/>
    <lineage>
        <taxon>Bacteria</taxon>
        <taxon>Bacillati</taxon>
        <taxon>Actinomycetota</taxon>
        <taxon>Actinomycetes</taxon>
        <taxon>Propionibacteriales</taxon>
        <taxon>Nocardioidaceae</taxon>
        <taxon>Nocardioides</taxon>
    </lineage>
</organism>
<feature type="transmembrane region" description="Helical" evidence="1">
    <location>
        <begin position="74"/>
        <end position="90"/>
    </location>
</feature>
<feature type="transmembrane region" description="Helical" evidence="1">
    <location>
        <begin position="253"/>
        <end position="271"/>
    </location>
</feature>
<evidence type="ECO:0000313" key="2">
    <source>
        <dbReference type="EMBL" id="MBF4767283.1"/>
    </source>
</evidence>
<keyword evidence="1" id="KW-0812">Transmembrane</keyword>
<keyword evidence="1" id="KW-0472">Membrane</keyword>
<proteinExistence type="predicted"/>
<comment type="caution">
    <text evidence="2">The sequence shown here is derived from an EMBL/GenBank/DDBJ whole genome shotgun (WGS) entry which is preliminary data.</text>
</comment>
<dbReference type="Proteomes" id="UP000660668">
    <property type="component" value="Unassembled WGS sequence"/>
</dbReference>
<keyword evidence="3" id="KW-1185">Reference proteome</keyword>
<gene>
    <name evidence="2" type="ORF">ISU10_05830</name>
</gene>
<feature type="transmembrane region" description="Helical" evidence="1">
    <location>
        <begin position="283"/>
        <end position="302"/>
    </location>
</feature>
<dbReference type="EMBL" id="JADKPO010000006">
    <property type="protein sequence ID" value="MBF4767283.1"/>
    <property type="molecule type" value="Genomic_DNA"/>
</dbReference>
<protein>
    <submittedName>
        <fullName evidence="2">Uncharacterized protein</fullName>
    </submittedName>
</protein>
<sequence>MTQTTSPQVEAPASMNGPWRWFARTYGFAIVAHLAANAPSGRDPGGPWLTWVVVISAVLGLAALVLLVRPSRRLLGLTAGLALLSVWLELPYIGNHWLLVGLVSAAVLVSLLYRDPWTWFAPTARWIMLGFYCFAAFAKLNSGFMDPSVSCGVFYANQSLASFGLPTVATTSPLAALTIAGPMLTELSVPLLLAFGRTRRIGVLLALCFHTAISLDLDQHFFDFTAALVMLLCLFLPESTVSDLESRAARRTRAFSIAVTGCAVMVAASVLPDVVLTTRILQVVPFMVWVPFAVWLIARVALGGLGASHVPMRLPNLVSGVILAVVLANGMAPYLELKTAYSFNMYANLVTVGGESNHLVVRRTFPLTDVQEHLLTVVSTEDPDLHRYATEGYLIPERNLLDYLARHPTTTVVVPDGDQERTLDGSDGVRMPLLVSKLQLFRAVDSHDPPRCQAAWLPAR</sequence>
<dbReference type="RefSeq" id="WP_194695440.1">
    <property type="nucleotide sequence ID" value="NZ_JADKPO010000006.1"/>
</dbReference>
<dbReference type="AlphaFoldDB" id="A0A930VIF5"/>